<comment type="caution">
    <text evidence="12">The sequence shown here is derived from an EMBL/GenBank/DDBJ whole genome shotgun (WGS) entry which is preliminary data.</text>
</comment>
<feature type="active site" description="Charge relay system" evidence="10">
    <location>
        <position position="148"/>
    </location>
</feature>
<evidence type="ECO:0000256" key="3">
    <source>
        <dbReference type="ARBA" id="ARBA00012739"/>
    </source>
</evidence>
<evidence type="ECO:0000256" key="10">
    <source>
        <dbReference type="HAMAP-Rule" id="MF_00120"/>
    </source>
</evidence>
<dbReference type="NCBIfam" id="TIGR00132">
    <property type="entry name" value="gatA"/>
    <property type="match status" value="1"/>
</dbReference>
<keyword evidence="12" id="KW-0808">Transferase</keyword>
<accession>A0A6N6M9Z0</accession>
<evidence type="ECO:0000256" key="1">
    <source>
        <dbReference type="ARBA" id="ARBA00008069"/>
    </source>
</evidence>
<protein>
    <recommendedName>
        <fullName evidence="4 10">Glutamyl-tRNA(Gln) amidotransferase subunit A</fullName>
        <shortName evidence="10">Glu-ADT subunit A</shortName>
        <ecNumber evidence="3 10">6.3.5.7</ecNumber>
    </recommendedName>
</protein>
<evidence type="ECO:0000313" key="12">
    <source>
        <dbReference type="EMBL" id="KAB1063915.1"/>
    </source>
</evidence>
<dbReference type="HAMAP" id="MF_00120">
    <property type="entry name" value="GatA"/>
    <property type="match status" value="1"/>
</dbReference>
<dbReference type="RefSeq" id="WP_151167904.1">
    <property type="nucleotide sequence ID" value="NZ_WACR01000006.1"/>
</dbReference>
<comment type="subunit">
    <text evidence="2 10">Heterotrimer of A, B and C subunits.</text>
</comment>
<dbReference type="GO" id="GO:0030956">
    <property type="term" value="C:glutamyl-tRNA(Gln) amidotransferase complex"/>
    <property type="evidence" value="ECO:0007669"/>
    <property type="project" value="InterPro"/>
</dbReference>
<evidence type="ECO:0000313" key="13">
    <source>
        <dbReference type="Proteomes" id="UP000435357"/>
    </source>
</evidence>
<dbReference type="GO" id="GO:0016740">
    <property type="term" value="F:transferase activity"/>
    <property type="evidence" value="ECO:0007669"/>
    <property type="project" value="UniProtKB-KW"/>
</dbReference>
<evidence type="ECO:0000256" key="7">
    <source>
        <dbReference type="ARBA" id="ARBA00022840"/>
    </source>
</evidence>
<dbReference type="InterPro" id="IPR023631">
    <property type="entry name" value="Amidase_dom"/>
</dbReference>
<comment type="function">
    <text evidence="10">Allows the formation of correctly charged Gln-tRNA(Gln) through the transamidation of misacylated Glu-tRNA(Gln) in organisms which lack glutaminyl-tRNA synthetase. The reaction takes place in the presence of glutamine and ATP through an activated gamma-phospho-Glu-tRNA(Gln).</text>
</comment>
<dbReference type="GO" id="GO:0050567">
    <property type="term" value="F:glutaminyl-tRNA synthase (glutamine-hydrolyzing) activity"/>
    <property type="evidence" value="ECO:0007669"/>
    <property type="project" value="UniProtKB-UniRule"/>
</dbReference>
<organism evidence="12 13">
    <name type="scientific">Salibacter halophilus</name>
    <dbReference type="NCBI Taxonomy" id="1803916"/>
    <lineage>
        <taxon>Bacteria</taxon>
        <taxon>Pseudomonadati</taxon>
        <taxon>Bacteroidota</taxon>
        <taxon>Flavobacteriia</taxon>
        <taxon>Flavobacteriales</taxon>
        <taxon>Salibacteraceae</taxon>
        <taxon>Salibacter</taxon>
    </lineage>
</organism>
<reference evidence="12 13" key="1">
    <citation type="submission" date="2019-09" db="EMBL/GenBank/DDBJ databases">
        <title>Genomes of Cryomorphaceae.</title>
        <authorList>
            <person name="Bowman J.P."/>
        </authorList>
    </citation>
    <scope>NUCLEOTIDE SEQUENCE [LARGE SCALE GENOMIC DNA]</scope>
    <source>
        <strain evidence="12 13">KCTC 52047</strain>
    </source>
</reference>
<feature type="active site" description="Charge relay system" evidence="10">
    <location>
        <position position="73"/>
    </location>
</feature>
<keyword evidence="6 10" id="KW-0547">Nucleotide-binding</keyword>
<dbReference type="PANTHER" id="PTHR11895:SF151">
    <property type="entry name" value="GLUTAMYL-TRNA(GLN) AMIDOTRANSFERASE SUBUNIT A"/>
    <property type="match status" value="1"/>
</dbReference>
<dbReference type="EMBL" id="WACR01000006">
    <property type="protein sequence ID" value="KAB1063915.1"/>
    <property type="molecule type" value="Genomic_DNA"/>
</dbReference>
<keyword evidence="8 10" id="KW-0648">Protein biosynthesis</keyword>
<evidence type="ECO:0000256" key="9">
    <source>
        <dbReference type="ARBA" id="ARBA00047407"/>
    </source>
</evidence>
<evidence type="ECO:0000256" key="2">
    <source>
        <dbReference type="ARBA" id="ARBA00011123"/>
    </source>
</evidence>
<dbReference type="GO" id="GO:0005524">
    <property type="term" value="F:ATP binding"/>
    <property type="evidence" value="ECO:0007669"/>
    <property type="project" value="UniProtKB-KW"/>
</dbReference>
<dbReference type="GO" id="GO:0006412">
    <property type="term" value="P:translation"/>
    <property type="evidence" value="ECO:0007669"/>
    <property type="project" value="UniProtKB-UniRule"/>
</dbReference>
<dbReference type="InterPro" id="IPR000120">
    <property type="entry name" value="Amidase"/>
</dbReference>
<keyword evidence="7 10" id="KW-0067">ATP-binding</keyword>
<dbReference type="OrthoDB" id="9811471at2"/>
<keyword evidence="5 10" id="KW-0436">Ligase</keyword>
<dbReference type="Proteomes" id="UP000435357">
    <property type="component" value="Unassembled WGS sequence"/>
</dbReference>
<evidence type="ECO:0000256" key="4">
    <source>
        <dbReference type="ARBA" id="ARBA00014428"/>
    </source>
</evidence>
<keyword evidence="13" id="KW-1185">Reference proteome</keyword>
<gene>
    <name evidence="10 12" type="primary">gatA</name>
    <name evidence="12" type="ORF">F3059_07715</name>
</gene>
<dbReference type="InterPro" id="IPR020556">
    <property type="entry name" value="Amidase_CS"/>
</dbReference>
<dbReference type="PROSITE" id="PS00571">
    <property type="entry name" value="AMIDASES"/>
    <property type="match status" value="1"/>
</dbReference>
<proteinExistence type="inferred from homology"/>
<dbReference type="Gene3D" id="3.90.1300.10">
    <property type="entry name" value="Amidase signature (AS) domain"/>
    <property type="match status" value="1"/>
</dbReference>
<evidence type="ECO:0000256" key="6">
    <source>
        <dbReference type="ARBA" id="ARBA00022741"/>
    </source>
</evidence>
<comment type="catalytic activity">
    <reaction evidence="9 10">
        <text>L-glutamyl-tRNA(Gln) + L-glutamine + ATP + H2O = L-glutaminyl-tRNA(Gln) + L-glutamate + ADP + phosphate + H(+)</text>
        <dbReference type="Rhea" id="RHEA:17521"/>
        <dbReference type="Rhea" id="RHEA-COMP:9681"/>
        <dbReference type="Rhea" id="RHEA-COMP:9684"/>
        <dbReference type="ChEBI" id="CHEBI:15377"/>
        <dbReference type="ChEBI" id="CHEBI:15378"/>
        <dbReference type="ChEBI" id="CHEBI:29985"/>
        <dbReference type="ChEBI" id="CHEBI:30616"/>
        <dbReference type="ChEBI" id="CHEBI:43474"/>
        <dbReference type="ChEBI" id="CHEBI:58359"/>
        <dbReference type="ChEBI" id="CHEBI:78520"/>
        <dbReference type="ChEBI" id="CHEBI:78521"/>
        <dbReference type="ChEBI" id="CHEBI:456216"/>
        <dbReference type="EC" id="6.3.5.7"/>
    </reaction>
</comment>
<name>A0A6N6M9Z0_9FLAO</name>
<evidence type="ECO:0000259" key="11">
    <source>
        <dbReference type="Pfam" id="PF01425"/>
    </source>
</evidence>
<dbReference type="Pfam" id="PF01425">
    <property type="entry name" value="Amidase"/>
    <property type="match status" value="1"/>
</dbReference>
<evidence type="ECO:0000256" key="5">
    <source>
        <dbReference type="ARBA" id="ARBA00022598"/>
    </source>
</evidence>
<dbReference type="SUPFAM" id="SSF75304">
    <property type="entry name" value="Amidase signature (AS) enzymes"/>
    <property type="match status" value="1"/>
</dbReference>
<dbReference type="PANTHER" id="PTHR11895">
    <property type="entry name" value="TRANSAMIDASE"/>
    <property type="match status" value="1"/>
</dbReference>
<comment type="similarity">
    <text evidence="1 10">Belongs to the amidase family. GatA subfamily.</text>
</comment>
<sequence length="469" mass="51453">MYTSFEQVKREIENGKTVEDITRNYLETIKEKESLNAFLEVFDQDAIEQAKKVDEKLKNNTAGKLAGMVIGLKDNICYKGHAVSASSKILENFESLYSATVVERLLEEDAVIIGRLNCDEFAMGSSNEHSAYGAVKNPHDQNRVPGGSSGGSAAAVAAGLCLATLGSDTGGSIRQPASFCGVVGLKPTYGRVSRWGLIAYGSSLDQIGPLTNTVEDSALILEVIAGSDQKDSTASTKKTDAYSTASKFEGKVKIAVIKETFETDGLDPEIKKNLEERIESLKEQGHTVDYVSLDILDKLVPTYYVLSNAEASSNLSRYDGMRYGYRSERAEDLESTYVKSRTEGFGTEVKRRIMLGTFVLSAGYYDAYYSKAQKVRRIIREKTDEMLRDYDFILSPTTPKTAFEFGANDNDPVSMYLEDIFTVHSNLAGTPAISIPAGFHSNGMPYGLQIMAGSFEEKKLLGFARTLTE</sequence>
<dbReference type="EC" id="6.3.5.7" evidence="3 10"/>
<feature type="active site" description="Acyl-ester intermediate" evidence="10">
    <location>
        <position position="172"/>
    </location>
</feature>
<evidence type="ECO:0000256" key="8">
    <source>
        <dbReference type="ARBA" id="ARBA00022917"/>
    </source>
</evidence>
<dbReference type="AlphaFoldDB" id="A0A6N6M9Z0"/>
<dbReference type="InterPro" id="IPR004412">
    <property type="entry name" value="GatA"/>
</dbReference>
<feature type="domain" description="Amidase" evidence="11">
    <location>
        <begin position="20"/>
        <end position="461"/>
    </location>
</feature>
<dbReference type="InterPro" id="IPR036928">
    <property type="entry name" value="AS_sf"/>
</dbReference>